<name>A0A4U5NGF9_STECR</name>
<keyword evidence="3" id="KW-1185">Reference proteome</keyword>
<gene>
    <name evidence="2" type="ORF">L596_015596</name>
</gene>
<feature type="chain" id="PRO_5020863104" evidence="1">
    <location>
        <begin position="27"/>
        <end position="147"/>
    </location>
</feature>
<dbReference type="Proteomes" id="UP000298663">
    <property type="component" value="Unassembled WGS sequence"/>
</dbReference>
<evidence type="ECO:0000313" key="2">
    <source>
        <dbReference type="EMBL" id="TKR81773.1"/>
    </source>
</evidence>
<comment type="caution">
    <text evidence="2">The sequence shown here is derived from an EMBL/GenBank/DDBJ whole genome shotgun (WGS) entry which is preliminary data.</text>
</comment>
<evidence type="ECO:0000313" key="3">
    <source>
        <dbReference type="Proteomes" id="UP000298663"/>
    </source>
</evidence>
<reference evidence="2 3" key="1">
    <citation type="journal article" date="2015" name="Genome Biol.">
        <title>Comparative genomics of Steinernema reveals deeply conserved gene regulatory networks.</title>
        <authorList>
            <person name="Dillman A.R."/>
            <person name="Macchietto M."/>
            <person name="Porter C.F."/>
            <person name="Rogers A."/>
            <person name="Williams B."/>
            <person name="Antoshechkin I."/>
            <person name="Lee M.M."/>
            <person name="Goodwin Z."/>
            <person name="Lu X."/>
            <person name="Lewis E.E."/>
            <person name="Goodrich-Blair H."/>
            <person name="Stock S.P."/>
            <person name="Adams B.J."/>
            <person name="Sternberg P.W."/>
            <person name="Mortazavi A."/>
        </authorList>
    </citation>
    <scope>NUCLEOTIDE SEQUENCE [LARGE SCALE GENOMIC DNA]</scope>
    <source>
        <strain evidence="2 3">ALL</strain>
    </source>
</reference>
<dbReference type="EMBL" id="AZBU02000004">
    <property type="protein sequence ID" value="TKR81773.1"/>
    <property type="molecule type" value="Genomic_DNA"/>
</dbReference>
<proteinExistence type="predicted"/>
<dbReference type="OrthoDB" id="5897970at2759"/>
<protein>
    <submittedName>
        <fullName evidence="2">Uncharacterized protein</fullName>
    </submittedName>
</protein>
<keyword evidence="1" id="KW-0732">Signal</keyword>
<accession>A0A4U5NGF9</accession>
<organism evidence="2 3">
    <name type="scientific">Steinernema carpocapsae</name>
    <name type="common">Entomopathogenic nematode</name>
    <dbReference type="NCBI Taxonomy" id="34508"/>
    <lineage>
        <taxon>Eukaryota</taxon>
        <taxon>Metazoa</taxon>
        <taxon>Ecdysozoa</taxon>
        <taxon>Nematoda</taxon>
        <taxon>Chromadorea</taxon>
        <taxon>Rhabditida</taxon>
        <taxon>Tylenchina</taxon>
        <taxon>Panagrolaimomorpha</taxon>
        <taxon>Strongyloidoidea</taxon>
        <taxon>Steinernematidae</taxon>
        <taxon>Steinernema</taxon>
    </lineage>
</organism>
<sequence length="147" mass="15959">MKIRTTMNGRMVIALLLSSVVGGAFSAEPLGNSASCLKTIGAVEYDYNLHGNPEGARNLTCFFNQSESCYSFVPLHSPNMVEYGCGKIDVDDLPESCKMSAANPPENTCWDKAFHNGEKGKLCCCMGEMCNVPSKVSKVRRSFRASS</sequence>
<dbReference type="AlphaFoldDB" id="A0A4U5NGF9"/>
<evidence type="ECO:0000256" key="1">
    <source>
        <dbReference type="SAM" id="SignalP"/>
    </source>
</evidence>
<feature type="signal peptide" evidence="1">
    <location>
        <begin position="1"/>
        <end position="26"/>
    </location>
</feature>
<reference evidence="2 3" key="2">
    <citation type="journal article" date="2019" name="G3 (Bethesda)">
        <title>Hybrid Assembly of the Genome of the Entomopathogenic Nematode Steinernema carpocapsae Identifies the X-Chromosome.</title>
        <authorList>
            <person name="Serra L."/>
            <person name="Macchietto M."/>
            <person name="Macias-Munoz A."/>
            <person name="McGill C.J."/>
            <person name="Rodriguez I.M."/>
            <person name="Rodriguez B."/>
            <person name="Murad R."/>
            <person name="Mortazavi A."/>
        </authorList>
    </citation>
    <scope>NUCLEOTIDE SEQUENCE [LARGE SCALE GENOMIC DNA]</scope>
    <source>
        <strain evidence="2 3">ALL</strain>
    </source>
</reference>